<evidence type="ECO:0000256" key="1">
    <source>
        <dbReference type="SAM" id="Phobius"/>
    </source>
</evidence>
<reference evidence="2" key="1">
    <citation type="journal article" date="2020" name="Stud. Mycol.">
        <title>101 Dothideomycetes genomes: a test case for predicting lifestyles and emergence of pathogens.</title>
        <authorList>
            <person name="Haridas S."/>
            <person name="Albert R."/>
            <person name="Binder M."/>
            <person name="Bloem J."/>
            <person name="Labutti K."/>
            <person name="Salamov A."/>
            <person name="Andreopoulos B."/>
            <person name="Baker S."/>
            <person name="Barry K."/>
            <person name="Bills G."/>
            <person name="Bluhm B."/>
            <person name="Cannon C."/>
            <person name="Castanera R."/>
            <person name="Culley D."/>
            <person name="Daum C."/>
            <person name="Ezra D."/>
            <person name="Gonzalez J."/>
            <person name="Henrissat B."/>
            <person name="Kuo A."/>
            <person name="Liang C."/>
            <person name="Lipzen A."/>
            <person name="Lutzoni F."/>
            <person name="Magnuson J."/>
            <person name="Mondo S."/>
            <person name="Nolan M."/>
            <person name="Ohm R."/>
            <person name="Pangilinan J."/>
            <person name="Park H.-J."/>
            <person name="Ramirez L."/>
            <person name="Alfaro M."/>
            <person name="Sun H."/>
            <person name="Tritt A."/>
            <person name="Yoshinaga Y."/>
            <person name="Zwiers L.-H."/>
            <person name="Turgeon B."/>
            <person name="Goodwin S."/>
            <person name="Spatafora J."/>
            <person name="Crous P."/>
            <person name="Grigoriev I."/>
        </authorList>
    </citation>
    <scope>NUCLEOTIDE SEQUENCE</scope>
    <source>
        <strain evidence="2">CBS 109.77</strain>
    </source>
</reference>
<protein>
    <submittedName>
        <fullName evidence="2">Uncharacterized protein</fullName>
    </submittedName>
</protein>
<sequence>MHVGAKLGVEAMHVGAGETSCGLRVKVPASWKGDGQLHGGAMVAAALVMALISETGYAVSAVALGCIGFTMHARSQSLLPSMRSIAFHALYPTISTLCNECNTRKWSKRPRLCIASGRFATLHAEDWITDALMSISEPRRGTGDGGEGV</sequence>
<keyword evidence="1" id="KW-1133">Transmembrane helix</keyword>
<dbReference type="Proteomes" id="UP000799757">
    <property type="component" value="Unassembled WGS sequence"/>
</dbReference>
<feature type="transmembrane region" description="Helical" evidence="1">
    <location>
        <begin position="41"/>
        <end position="69"/>
    </location>
</feature>
<dbReference type="AlphaFoldDB" id="A0A6A6X2F9"/>
<evidence type="ECO:0000313" key="3">
    <source>
        <dbReference type="Proteomes" id="UP000799757"/>
    </source>
</evidence>
<gene>
    <name evidence="2" type="ORF">K505DRAFT_78641</name>
</gene>
<accession>A0A6A6X2F9</accession>
<keyword evidence="3" id="KW-1185">Reference proteome</keyword>
<name>A0A6A6X2F9_9PLEO</name>
<proteinExistence type="predicted"/>
<dbReference type="EMBL" id="MU002067">
    <property type="protein sequence ID" value="KAF2790542.1"/>
    <property type="molecule type" value="Genomic_DNA"/>
</dbReference>
<keyword evidence="1" id="KW-0472">Membrane</keyword>
<organism evidence="2 3">
    <name type="scientific">Melanomma pulvis-pyrius CBS 109.77</name>
    <dbReference type="NCBI Taxonomy" id="1314802"/>
    <lineage>
        <taxon>Eukaryota</taxon>
        <taxon>Fungi</taxon>
        <taxon>Dikarya</taxon>
        <taxon>Ascomycota</taxon>
        <taxon>Pezizomycotina</taxon>
        <taxon>Dothideomycetes</taxon>
        <taxon>Pleosporomycetidae</taxon>
        <taxon>Pleosporales</taxon>
        <taxon>Melanommataceae</taxon>
        <taxon>Melanomma</taxon>
    </lineage>
</organism>
<evidence type="ECO:0000313" key="2">
    <source>
        <dbReference type="EMBL" id="KAF2790542.1"/>
    </source>
</evidence>
<keyword evidence="1" id="KW-0812">Transmembrane</keyword>